<dbReference type="EMBL" id="BAABJO010000051">
    <property type="protein sequence ID" value="GAA5141082.1"/>
    <property type="molecule type" value="Genomic_DNA"/>
</dbReference>
<reference evidence="6" key="1">
    <citation type="journal article" date="2019" name="Int. J. Syst. Evol. Microbiol.">
        <title>The Global Catalogue of Microorganisms (GCM) 10K type strain sequencing project: providing services to taxonomists for standard genome sequencing and annotation.</title>
        <authorList>
            <consortium name="The Broad Institute Genomics Platform"/>
            <consortium name="The Broad Institute Genome Sequencing Center for Infectious Disease"/>
            <person name="Wu L."/>
            <person name="Ma J."/>
        </authorList>
    </citation>
    <scope>NUCLEOTIDE SEQUENCE [LARGE SCALE GENOMIC DNA]</scope>
    <source>
        <strain evidence="6">JCM 18302</strain>
    </source>
</reference>
<dbReference type="InterPro" id="IPR045851">
    <property type="entry name" value="AMP-bd_C_sf"/>
</dbReference>
<dbReference type="InterPro" id="IPR020845">
    <property type="entry name" value="AMP-binding_CS"/>
</dbReference>
<name>A0ABP9P785_9PSEU</name>
<dbReference type="PANTHER" id="PTHR24096">
    <property type="entry name" value="LONG-CHAIN-FATTY-ACID--COA LIGASE"/>
    <property type="match status" value="1"/>
</dbReference>
<dbReference type="Pfam" id="PF00501">
    <property type="entry name" value="AMP-binding"/>
    <property type="match status" value="1"/>
</dbReference>
<evidence type="ECO:0000259" key="4">
    <source>
        <dbReference type="Pfam" id="PF13193"/>
    </source>
</evidence>
<dbReference type="InterPro" id="IPR042099">
    <property type="entry name" value="ANL_N_sf"/>
</dbReference>
<gene>
    <name evidence="5" type="ORF">GCM10023320_79590</name>
</gene>
<evidence type="ECO:0000313" key="6">
    <source>
        <dbReference type="Proteomes" id="UP001500804"/>
    </source>
</evidence>
<accession>A0ABP9P785</accession>
<dbReference type="Gene3D" id="3.30.300.30">
    <property type="match status" value="1"/>
</dbReference>
<keyword evidence="6" id="KW-1185">Reference proteome</keyword>
<evidence type="ECO:0000313" key="5">
    <source>
        <dbReference type="EMBL" id="GAA5141082.1"/>
    </source>
</evidence>
<keyword evidence="2" id="KW-0436">Ligase</keyword>
<feature type="domain" description="AMP-dependent synthetase/ligase" evidence="3">
    <location>
        <begin position="29"/>
        <end position="390"/>
    </location>
</feature>
<proteinExistence type="inferred from homology"/>
<dbReference type="PROSITE" id="PS00455">
    <property type="entry name" value="AMP_BINDING"/>
    <property type="match status" value="1"/>
</dbReference>
<organism evidence="5 6">
    <name type="scientific">Pseudonocardia adelaidensis</name>
    <dbReference type="NCBI Taxonomy" id="648754"/>
    <lineage>
        <taxon>Bacteria</taxon>
        <taxon>Bacillati</taxon>
        <taxon>Actinomycetota</taxon>
        <taxon>Actinomycetes</taxon>
        <taxon>Pseudonocardiales</taxon>
        <taxon>Pseudonocardiaceae</taxon>
        <taxon>Pseudonocardia</taxon>
    </lineage>
</organism>
<dbReference type="PANTHER" id="PTHR24096:SF149">
    <property type="entry name" value="AMP-BINDING DOMAIN-CONTAINING PROTEIN-RELATED"/>
    <property type="match status" value="1"/>
</dbReference>
<evidence type="ECO:0000256" key="1">
    <source>
        <dbReference type="ARBA" id="ARBA00006432"/>
    </source>
</evidence>
<feature type="domain" description="AMP-binding enzyme C-terminal" evidence="4">
    <location>
        <begin position="441"/>
        <end position="517"/>
    </location>
</feature>
<protein>
    <submittedName>
        <fullName evidence="5">AMP-binding protein</fullName>
    </submittedName>
</protein>
<dbReference type="InterPro" id="IPR000873">
    <property type="entry name" value="AMP-dep_synth/lig_dom"/>
</dbReference>
<dbReference type="Pfam" id="PF13193">
    <property type="entry name" value="AMP-binding_C"/>
    <property type="match status" value="1"/>
</dbReference>
<sequence>MIFRSPYPDVTVPAVGLSELVFGELTADDADRVAIVDATTGESHRFGGLVEAVGRLAGALGARGIGRGDVAALFAPNCAAYPLVFHGILSAGAAVSPVNALYTQADLAHQLRDAGARILFCSPAGLDRARAAAAEPGVPITEIVVLGEPAAGRGPVRETRLADLLASHDPAPPVAVDGQDLAALPYSSGTTGLAKGVQLTHRNLVANVLQIHPLVRMRPGSRVLTAVPLFHIYGLTGIMNLALLRRGCVVTMPRFDLVAFLAALAEHRADHVFIAPPVALALAHHPLVDDYDLSSIEIVLSAAAPLDASLARMVEDRLGATVVQAYGLTESSPCTHGIPVDRPDLDRGSIGLPMPNVEARVVDPDTGEDVAVGKPGELLCRGPNIMLGYLNNPGATAAAVDEGGWLHTGDLVTVDTDGAFHVVDRLKELIKYKGYQVAPAELEAVLLTHDGVADAAVVGTPNGDGEEVPKAFVVRSDASPGLDAHAVMAFVAARVAPYKKVRAVEFVDAIPKSAAGKILRKELRVRPAATA</sequence>
<evidence type="ECO:0000259" key="3">
    <source>
        <dbReference type="Pfam" id="PF00501"/>
    </source>
</evidence>
<comment type="similarity">
    <text evidence="1">Belongs to the ATP-dependent AMP-binding enzyme family.</text>
</comment>
<evidence type="ECO:0000256" key="2">
    <source>
        <dbReference type="ARBA" id="ARBA00022598"/>
    </source>
</evidence>
<dbReference type="SUPFAM" id="SSF56801">
    <property type="entry name" value="Acetyl-CoA synthetase-like"/>
    <property type="match status" value="1"/>
</dbReference>
<dbReference type="Gene3D" id="3.40.50.12780">
    <property type="entry name" value="N-terminal domain of ligase-like"/>
    <property type="match status" value="1"/>
</dbReference>
<dbReference type="InterPro" id="IPR025110">
    <property type="entry name" value="AMP-bd_C"/>
</dbReference>
<comment type="caution">
    <text evidence="5">The sequence shown here is derived from an EMBL/GenBank/DDBJ whole genome shotgun (WGS) entry which is preliminary data.</text>
</comment>
<dbReference type="Proteomes" id="UP001500804">
    <property type="component" value="Unassembled WGS sequence"/>
</dbReference>